<evidence type="ECO:0000313" key="5">
    <source>
        <dbReference type="Proteomes" id="UP000389128"/>
    </source>
</evidence>
<dbReference type="Proteomes" id="UP000389128">
    <property type="component" value="Unassembled WGS sequence"/>
</dbReference>
<evidence type="ECO:0000256" key="1">
    <source>
        <dbReference type="ARBA" id="ARBA00022679"/>
    </source>
</evidence>
<dbReference type="PANTHER" id="PTHR46969:SF1">
    <property type="entry name" value="BIFUNCTIONAL PROTEIN HLDE"/>
    <property type="match status" value="1"/>
</dbReference>
<dbReference type="Gene3D" id="3.40.1190.20">
    <property type="match status" value="1"/>
</dbReference>
<name>A0A6C2CXT4_9RHOO</name>
<accession>A0A6C2CXT4</accession>
<sequence>MHFPLPDFSACRVLVCGDVMLDRYWHGATARISPEAPVPVVQVKNDEVRAGGAGNVALNAASLGAQARVIGLIGEDEAGRLLEESLLAQGVECAFERLSDAPTITKLRIISRHQQLIRLDFEEPFDACHAARIGAALAAHLDGVDVLVLSDYAKGTLADVPALIAAARARGIPVVVDPKGTDFSRYRGATVVKPNLSEFEAVVGPCPDEATLIARGEALRAELDLEALLVTRGEQGVTLLQKGQPAHHQPTRARDVFDVTGAGDTVSAALGCGIAAGLGLREATALANLAAGVVVGKLGTATASLDELCEAMNVHAPLARGLLNADAAASTCQRARAAGERIAVLLGPLGPLDAASLALLDQASQMGDRLLVIEPVGTPPDATTILAALRPVDWVVLADDATRDRILVQIRPDMLLGSAAVLARLPVEVCAAAVGLHSVVLPD</sequence>
<organism evidence="4 5">
    <name type="scientific">Zoogloea oleivorans</name>
    <dbReference type="NCBI Taxonomy" id="1552750"/>
    <lineage>
        <taxon>Bacteria</taxon>
        <taxon>Pseudomonadati</taxon>
        <taxon>Pseudomonadota</taxon>
        <taxon>Betaproteobacteria</taxon>
        <taxon>Rhodocyclales</taxon>
        <taxon>Zoogloeaceae</taxon>
        <taxon>Zoogloea</taxon>
    </lineage>
</organism>
<dbReference type="AlphaFoldDB" id="A0A6C2CXT4"/>
<keyword evidence="5" id="KW-1185">Reference proteome</keyword>
<dbReference type="RefSeq" id="WP_148579073.1">
    <property type="nucleotide sequence ID" value="NZ_JAVEUW010000008.1"/>
</dbReference>
<proteinExistence type="predicted"/>
<evidence type="ECO:0000313" key="4">
    <source>
        <dbReference type="EMBL" id="TYC58373.1"/>
    </source>
</evidence>
<dbReference type="OrthoDB" id="9802794at2"/>
<dbReference type="CDD" id="cd01172">
    <property type="entry name" value="RfaE_like"/>
    <property type="match status" value="1"/>
</dbReference>
<dbReference type="GO" id="GO:0016773">
    <property type="term" value="F:phosphotransferase activity, alcohol group as acceptor"/>
    <property type="evidence" value="ECO:0007669"/>
    <property type="project" value="InterPro"/>
</dbReference>
<reference evidence="4 5" key="1">
    <citation type="submission" date="2019-01" db="EMBL/GenBank/DDBJ databases">
        <title>Zoogloea oleivorans genome sequencing and assembly.</title>
        <authorList>
            <person name="Tancsics A."/>
            <person name="Farkas M."/>
            <person name="Kriszt B."/>
            <person name="Maroti G."/>
            <person name="Horvath B."/>
        </authorList>
    </citation>
    <scope>NUCLEOTIDE SEQUENCE [LARGE SCALE GENOMIC DNA]</scope>
    <source>
        <strain evidence="4 5">Buc</strain>
    </source>
</reference>
<feature type="domain" description="Carbohydrate kinase PfkB" evidence="3">
    <location>
        <begin position="13"/>
        <end position="303"/>
    </location>
</feature>
<dbReference type="GO" id="GO:0033785">
    <property type="term" value="F:heptose 7-phosphate kinase activity"/>
    <property type="evidence" value="ECO:0007669"/>
    <property type="project" value="TreeGrafter"/>
</dbReference>
<dbReference type="InterPro" id="IPR011913">
    <property type="entry name" value="RfaE_dom_I"/>
</dbReference>
<dbReference type="InterPro" id="IPR011611">
    <property type="entry name" value="PfkB_dom"/>
</dbReference>
<dbReference type="GO" id="GO:0033786">
    <property type="term" value="F:heptose-1-phosphate adenylyltransferase activity"/>
    <property type="evidence" value="ECO:0007669"/>
    <property type="project" value="TreeGrafter"/>
</dbReference>
<gene>
    <name evidence="4" type="primary">rfaE1</name>
    <name evidence="4" type="ORF">ETQ85_10830</name>
</gene>
<dbReference type="SUPFAM" id="SSF53613">
    <property type="entry name" value="Ribokinase-like"/>
    <property type="match status" value="1"/>
</dbReference>
<protein>
    <submittedName>
        <fullName evidence="4">D-glycero-beta-D-manno-heptose-7-phosphate kinase</fullName>
    </submittedName>
</protein>
<dbReference type="FunFam" id="3.40.1190.20:FF:000002">
    <property type="entry name" value="Bifunctional protein HldE"/>
    <property type="match status" value="1"/>
</dbReference>
<keyword evidence="1" id="KW-0808">Transferase</keyword>
<dbReference type="EMBL" id="SDKK01000009">
    <property type="protein sequence ID" value="TYC58373.1"/>
    <property type="molecule type" value="Genomic_DNA"/>
</dbReference>
<dbReference type="PANTHER" id="PTHR46969">
    <property type="entry name" value="BIFUNCTIONAL PROTEIN HLDE"/>
    <property type="match status" value="1"/>
</dbReference>
<comment type="caution">
    <text evidence="4">The sequence shown here is derived from an EMBL/GenBank/DDBJ whole genome shotgun (WGS) entry which is preliminary data.</text>
</comment>
<keyword evidence="2 4" id="KW-0418">Kinase</keyword>
<evidence type="ECO:0000256" key="2">
    <source>
        <dbReference type="ARBA" id="ARBA00022777"/>
    </source>
</evidence>
<dbReference type="Pfam" id="PF00294">
    <property type="entry name" value="PfkB"/>
    <property type="match status" value="1"/>
</dbReference>
<dbReference type="GO" id="GO:0005829">
    <property type="term" value="C:cytosol"/>
    <property type="evidence" value="ECO:0007669"/>
    <property type="project" value="TreeGrafter"/>
</dbReference>
<dbReference type="InterPro" id="IPR029056">
    <property type="entry name" value="Ribokinase-like"/>
</dbReference>
<evidence type="ECO:0000259" key="3">
    <source>
        <dbReference type="Pfam" id="PF00294"/>
    </source>
</evidence>
<dbReference type="NCBIfam" id="TIGR02198">
    <property type="entry name" value="rfaE_dom_I"/>
    <property type="match status" value="1"/>
</dbReference>